<name>C4V1Q3_9FIRM</name>
<dbReference type="HOGENOM" id="CLU_3173082_0_0_9"/>
<protein>
    <submittedName>
        <fullName evidence="1">Uncharacterized protein</fullName>
    </submittedName>
</protein>
<dbReference type="AlphaFoldDB" id="C4V1Q3"/>
<gene>
    <name evidence="1" type="ORF">HMPREF0908_0506</name>
</gene>
<proteinExistence type="predicted"/>
<keyword evidence="2" id="KW-1185">Reference proteome</keyword>
<dbReference type="EMBL" id="ACLA01000006">
    <property type="protein sequence ID" value="EEQ49190.1"/>
    <property type="molecule type" value="Genomic_DNA"/>
</dbReference>
<sequence>MTSIRNPLDAAWHQGDLFMPYTCFCDRVVFSKEDIVSIEIIFFLWYF</sequence>
<evidence type="ECO:0000313" key="2">
    <source>
        <dbReference type="Proteomes" id="UP000005309"/>
    </source>
</evidence>
<comment type="caution">
    <text evidence="1">The sequence shown here is derived from an EMBL/GenBank/DDBJ whole genome shotgun (WGS) entry which is preliminary data.</text>
</comment>
<evidence type="ECO:0000313" key="1">
    <source>
        <dbReference type="EMBL" id="EEQ49190.1"/>
    </source>
</evidence>
<dbReference type="Proteomes" id="UP000005309">
    <property type="component" value="Unassembled WGS sequence"/>
</dbReference>
<organism evidence="1 2">
    <name type="scientific">Selenomonas flueggei ATCC 43531</name>
    <dbReference type="NCBI Taxonomy" id="638302"/>
    <lineage>
        <taxon>Bacteria</taxon>
        <taxon>Bacillati</taxon>
        <taxon>Bacillota</taxon>
        <taxon>Negativicutes</taxon>
        <taxon>Selenomonadales</taxon>
        <taxon>Selenomonadaceae</taxon>
        <taxon>Selenomonas</taxon>
    </lineage>
</organism>
<reference evidence="1 2" key="1">
    <citation type="submission" date="2009-04" db="EMBL/GenBank/DDBJ databases">
        <authorList>
            <person name="Qin X."/>
            <person name="Bachman B."/>
            <person name="Battles P."/>
            <person name="Bell A."/>
            <person name="Bess C."/>
            <person name="Bickham C."/>
            <person name="Chaboub L."/>
            <person name="Chen D."/>
            <person name="Coyle M."/>
            <person name="Deiros D.R."/>
            <person name="Dinh H."/>
            <person name="Forbes L."/>
            <person name="Fowler G."/>
            <person name="Francisco L."/>
            <person name="Fu Q."/>
            <person name="Gubbala S."/>
            <person name="Hale W."/>
            <person name="Han Y."/>
            <person name="Hemphill L."/>
            <person name="Highlander S.K."/>
            <person name="Hirani K."/>
            <person name="Hogues M."/>
            <person name="Jackson L."/>
            <person name="Jakkamsetti A."/>
            <person name="Javaid M."/>
            <person name="Jiang H."/>
            <person name="Korchina V."/>
            <person name="Kovar C."/>
            <person name="Lara F."/>
            <person name="Lee S."/>
            <person name="Mata R."/>
            <person name="Mathew T."/>
            <person name="Moen C."/>
            <person name="Morales K."/>
            <person name="Munidasa M."/>
            <person name="Nazareth L."/>
            <person name="Ngo R."/>
            <person name="Nguyen L."/>
            <person name="Okwuonu G."/>
            <person name="Ongeri F."/>
            <person name="Patil S."/>
            <person name="Petrosino J."/>
            <person name="Pham C."/>
            <person name="Pham P."/>
            <person name="Pu L.-L."/>
            <person name="Puazo M."/>
            <person name="Raj R."/>
            <person name="Reid J."/>
            <person name="Rouhana J."/>
            <person name="Saada N."/>
            <person name="Shang Y."/>
            <person name="Simmons D."/>
            <person name="Thornton R."/>
            <person name="Warren J."/>
            <person name="Weissenberger G."/>
            <person name="Zhang J."/>
            <person name="Zhang L."/>
            <person name="Zhou C."/>
            <person name="Zhu D."/>
            <person name="Muzny D."/>
            <person name="Worley K."/>
            <person name="Gibbs R."/>
        </authorList>
    </citation>
    <scope>NUCLEOTIDE SEQUENCE [LARGE SCALE GENOMIC DNA]</scope>
    <source>
        <strain evidence="1 2">ATCC 43531</strain>
    </source>
</reference>
<accession>C4V1Q3</accession>